<evidence type="ECO:0000313" key="1">
    <source>
        <dbReference type="EMBL" id="KAK3893363.1"/>
    </source>
</evidence>
<accession>A0AAE1L2L6</accession>
<organism evidence="1 2">
    <name type="scientific">Petrolisthes cinctipes</name>
    <name type="common">Flat porcelain crab</name>
    <dbReference type="NCBI Taxonomy" id="88211"/>
    <lineage>
        <taxon>Eukaryota</taxon>
        <taxon>Metazoa</taxon>
        <taxon>Ecdysozoa</taxon>
        <taxon>Arthropoda</taxon>
        <taxon>Crustacea</taxon>
        <taxon>Multicrustacea</taxon>
        <taxon>Malacostraca</taxon>
        <taxon>Eumalacostraca</taxon>
        <taxon>Eucarida</taxon>
        <taxon>Decapoda</taxon>
        <taxon>Pleocyemata</taxon>
        <taxon>Anomura</taxon>
        <taxon>Galatheoidea</taxon>
        <taxon>Porcellanidae</taxon>
        <taxon>Petrolisthes</taxon>
    </lineage>
</organism>
<reference evidence="1" key="1">
    <citation type="submission" date="2023-10" db="EMBL/GenBank/DDBJ databases">
        <title>Genome assemblies of two species of porcelain crab, Petrolisthes cinctipes and Petrolisthes manimaculis (Anomura: Porcellanidae).</title>
        <authorList>
            <person name="Angst P."/>
        </authorList>
    </citation>
    <scope>NUCLEOTIDE SEQUENCE</scope>
    <source>
        <strain evidence="1">PB745_01</strain>
        <tissue evidence="1">Gill</tissue>
    </source>
</reference>
<dbReference type="AlphaFoldDB" id="A0AAE1L2L6"/>
<evidence type="ECO:0000313" key="2">
    <source>
        <dbReference type="Proteomes" id="UP001286313"/>
    </source>
</evidence>
<keyword evidence="2" id="KW-1185">Reference proteome</keyword>
<proteinExistence type="predicted"/>
<comment type="caution">
    <text evidence="1">The sequence shown here is derived from an EMBL/GenBank/DDBJ whole genome shotgun (WGS) entry which is preliminary data.</text>
</comment>
<protein>
    <submittedName>
        <fullName evidence="1">Uncharacterized protein</fullName>
    </submittedName>
</protein>
<name>A0AAE1L2L6_PETCI</name>
<dbReference type="Proteomes" id="UP001286313">
    <property type="component" value="Unassembled WGS sequence"/>
</dbReference>
<gene>
    <name evidence="1" type="ORF">Pcinc_002797</name>
</gene>
<sequence>MHYAAWSLEGDCGQYTSHDIRVRCSIVRTTEAADSGLTTFLFIIIINNVCYIRMEYDEPLINLVASCPWIYDTAH</sequence>
<dbReference type="EMBL" id="JAWQEG010000215">
    <property type="protein sequence ID" value="KAK3893363.1"/>
    <property type="molecule type" value="Genomic_DNA"/>
</dbReference>